<feature type="region of interest" description="Disordered" evidence="1">
    <location>
        <begin position="62"/>
        <end position="93"/>
    </location>
</feature>
<feature type="compositionally biased region" description="Basic and acidic residues" evidence="1">
    <location>
        <begin position="63"/>
        <end position="93"/>
    </location>
</feature>
<reference evidence="2" key="1">
    <citation type="journal article" date="2021" name="bioRxiv">
        <title>Whole Genome Assembly and Annotation of Northern Wild Rice, Zizania palustris L., Supports a Whole Genome Duplication in the Zizania Genus.</title>
        <authorList>
            <person name="Haas M."/>
            <person name="Kono T."/>
            <person name="Macchietto M."/>
            <person name="Millas R."/>
            <person name="McGilp L."/>
            <person name="Shao M."/>
            <person name="Duquette J."/>
            <person name="Hirsch C.N."/>
            <person name="Kimball J."/>
        </authorList>
    </citation>
    <scope>NUCLEOTIDE SEQUENCE</scope>
    <source>
        <tissue evidence="2">Fresh leaf tissue</tissue>
    </source>
</reference>
<evidence type="ECO:0000313" key="3">
    <source>
        <dbReference type="Proteomes" id="UP000729402"/>
    </source>
</evidence>
<organism evidence="2 3">
    <name type="scientific">Zizania palustris</name>
    <name type="common">Northern wild rice</name>
    <dbReference type="NCBI Taxonomy" id="103762"/>
    <lineage>
        <taxon>Eukaryota</taxon>
        <taxon>Viridiplantae</taxon>
        <taxon>Streptophyta</taxon>
        <taxon>Embryophyta</taxon>
        <taxon>Tracheophyta</taxon>
        <taxon>Spermatophyta</taxon>
        <taxon>Magnoliopsida</taxon>
        <taxon>Liliopsida</taxon>
        <taxon>Poales</taxon>
        <taxon>Poaceae</taxon>
        <taxon>BOP clade</taxon>
        <taxon>Oryzoideae</taxon>
        <taxon>Oryzeae</taxon>
        <taxon>Zizaniinae</taxon>
        <taxon>Zizania</taxon>
    </lineage>
</organism>
<proteinExistence type="predicted"/>
<dbReference type="Proteomes" id="UP000729402">
    <property type="component" value="Unassembled WGS sequence"/>
</dbReference>
<comment type="caution">
    <text evidence="2">The sequence shown here is derived from an EMBL/GenBank/DDBJ whole genome shotgun (WGS) entry which is preliminary data.</text>
</comment>
<evidence type="ECO:0000256" key="1">
    <source>
        <dbReference type="SAM" id="MobiDB-lite"/>
    </source>
</evidence>
<dbReference type="AlphaFoldDB" id="A0A8J5WRE7"/>
<name>A0A8J5WRE7_ZIZPA</name>
<protein>
    <submittedName>
        <fullName evidence="2">Uncharacterized protein</fullName>
    </submittedName>
</protein>
<keyword evidence="3" id="KW-1185">Reference proteome</keyword>
<evidence type="ECO:0000313" key="2">
    <source>
        <dbReference type="EMBL" id="KAG8095161.1"/>
    </source>
</evidence>
<dbReference type="EMBL" id="JAAALK010000080">
    <property type="protein sequence ID" value="KAG8095161.1"/>
    <property type="molecule type" value="Genomic_DNA"/>
</dbReference>
<sequence length="93" mass="9982">MLLLFSGAPHRVPAPRSGPRAVHCALTLRFVPRSSASISGRAAEAATPCSNSNSLNGDLAQSRVEKACRSRRGMKGEGRERRGRERLGLIGEK</sequence>
<gene>
    <name evidence="2" type="ORF">GUJ93_ZPchr0012g20941</name>
</gene>
<accession>A0A8J5WRE7</accession>
<reference evidence="2" key="2">
    <citation type="submission" date="2021-02" db="EMBL/GenBank/DDBJ databases">
        <authorList>
            <person name="Kimball J.A."/>
            <person name="Haas M.W."/>
            <person name="Macchietto M."/>
            <person name="Kono T."/>
            <person name="Duquette J."/>
            <person name="Shao M."/>
        </authorList>
    </citation>
    <scope>NUCLEOTIDE SEQUENCE</scope>
    <source>
        <tissue evidence="2">Fresh leaf tissue</tissue>
    </source>
</reference>